<dbReference type="InterPro" id="IPR017900">
    <property type="entry name" value="4Fe4S_Fe_S_CS"/>
</dbReference>
<keyword evidence="2" id="KW-0408">Iron</keyword>
<keyword evidence="1" id="KW-0479">Metal-binding</keyword>
<dbReference type="Pfam" id="PF04432">
    <property type="entry name" value="FrhB_FdhB_C"/>
    <property type="match status" value="1"/>
</dbReference>
<feature type="domain" description="4Fe-4S ferredoxin-type" evidence="4">
    <location>
        <begin position="1"/>
        <end position="30"/>
    </location>
</feature>
<keyword evidence="3" id="KW-0411">Iron-sulfur</keyword>
<evidence type="ECO:0000256" key="3">
    <source>
        <dbReference type="ARBA" id="ARBA00023014"/>
    </source>
</evidence>
<dbReference type="EMBL" id="JADIMZ010000034">
    <property type="protein sequence ID" value="MBO8432156.1"/>
    <property type="molecule type" value="Genomic_DNA"/>
</dbReference>
<proteinExistence type="predicted"/>
<reference evidence="5" key="1">
    <citation type="submission" date="2020-10" db="EMBL/GenBank/DDBJ databases">
        <authorList>
            <person name="Gilroy R."/>
        </authorList>
    </citation>
    <scope>NUCLEOTIDE SEQUENCE</scope>
    <source>
        <strain evidence="5">2889</strain>
    </source>
</reference>
<sequence>MISLPSKEHCTGCGACAFICSRNCIVMEEDSMGVILPVIDSSNCVECNRCMSVCPILSACKLHAPEKVFAARSLDSFTETHSASGGLASELYRDAIRSGWSIVGAAQQDDFSVRLELTNDLTATERFRNSKYIFSTAYKLYPDIQKLLKGKGKAMVIGLPCQIAAIRKVFRDTPDLFYVDIVCHGTTPHRYLLQHVRNIEKRESKKAFEVSFRDPAFGTGTFTFSVKDKDGNTFYSKRTKDGDTYQYAYHRWISYRENCYHCPFARKERVGDISLADYPGLGRHIPFPYRRGNISCVLVNTNRGAAMIKQLIQQNSVFAVERPVEEAIAGNGQLRRPTSKTKKRFAFEKTMQRNACDFEKAVRPLMVKGLLGERIRGISRLPLRVVRKILKSVR</sequence>
<dbReference type="PROSITE" id="PS00198">
    <property type="entry name" value="4FE4S_FER_1"/>
    <property type="match status" value="1"/>
</dbReference>
<evidence type="ECO:0000259" key="4">
    <source>
        <dbReference type="PROSITE" id="PS51379"/>
    </source>
</evidence>
<comment type="caution">
    <text evidence="5">The sequence shown here is derived from an EMBL/GenBank/DDBJ whole genome shotgun (WGS) entry which is preliminary data.</text>
</comment>
<dbReference type="Pfam" id="PF12838">
    <property type="entry name" value="Fer4_7"/>
    <property type="match status" value="1"/>
</dbReference>
<organism evidence="5 6">
    <name type="scientific">Candidatus Pullibacteroides excrementavium</name>
    <dbReference type="NCBI Taxonomy" id="2840905"/>
    <lineage>
        <taxon>Bacteria</taxon>
        <taxon>Pseudomonadati</taxon>
        <taxon>Bacteroidota</taxon>
        <taxon>Bacteroidia</taxon>
        <taxon>Bacteroidales</taxon>
        <taxon>Candidatus Pullibacteroides</taxon>
    </lineage>
</organism>
<dbReference type="Proteomes" id="UP000823612">
    <property type="component" value="Unassembled WGS sequence"/>
</dbReference>
<dbReference type="AlphaFoldDB" id="A0A9D9H0U2"/>
<accession>A0A9D9H0U2</accession>
<protein>
    <submittedName>
        <fullName evidence="5">Coenzyme F420 hydrogenase/dehydrogenase, beta subunit C-terminal domain</fullName>
    </submittedName>
</protein>
<evidence type="ECO:0000256" key="2">
    <source>
        <dbReference type="ARBA" id="ARBA00023004"/>
    </source>
</evidence>
<evidence type="ECO:0000313" key="6">
    <source>
        <dbReference type="Proteomes" id="UP000823612"/>
    </source>
</evidence>
<name>A0A9D9H0U2_9BACT</name>
<dbReference type="GO" id="GO:0046872">
    <property type="term" value="F:metal ion binding"/>
    <property type="evidence" value="ECO:0007669"/>
    <property type="project" value="UniProtKB-KW"/>
</dbReference>
<reference evidence="5" key="2">
    <citation type="journal article" date="2021" name="PeerJ">
        <title>Extensive microbial diversity within the chicken gut microbiome revealed by metagenomics and culture.</title>
        <authorList>
            <person name="Gilroy R."/>
            <person name="Ravi A."/>
            <person name="Getino M."/>
            <person name="Pursley I."/>
            <person name="Horton D.L."/>
            <person name="Alikhan N.F."/>
            <person name="Baker D."/>
            <person name="Gharbi K."/>
            <person name="Hall N."/>
            <person name="Watson M."/>
            <person name="Adriaenssens E.M."/>
            <person name="Foster-Nyarko E."/>
            <person name="Jarju S."/>
            <person name="Secka A."/>
            <person name="Antonio M."/>
            <person name="Oren A."/>
            <person name="Chaudhuri R.R."/>
            <person name="La Ragione R."/>
            <person name="Hildebrand F."/>
            <person name="Pallen M.J."/>
        </authorList>
    </citation>
    <scope>NUCLEOTIDE SEQUENCE</scope>
    <source>
        <strain evidence="5">2889</strain>
    </source>
</reference>
<dbReference type="PROSITE" id="PS51379">
    <property type="entry name" value="4FE4S_FER_2"/>
    <property type="match status" value="2"/>
</dbReference>
<evidence type="ECO:0000256" key="1">
    <source>
        <dbReference type="ARBA" id="ARBA00022723"/>
    </source>
</evidence>
<dbReference type="PANTHER" id="PTHR43193">
    <property type="match status" value="1"/>
</dbReference>
<dbReference type="InterPro" id="IPR007525">
    <property type="entry name" value="FrhB_FdhB_C"/>
</dbReference>
<dbReference type="InterPro" id="IPR017896">
    <property type="entry name" value="4Fe4S_Fe-S-bd"/>
</dbReference>
<dbReference type="GO" id="GO:0051536">
    <property type="term" value="F:iron-sulfur cluster binding"/>
    <property type="evidence" value="ECO:0007669"/>
    <property type="project" value="UniProtKB-KW"/>
</dbReference>
<dbReference type="SUPFAM" id="SSF54862">
    <property type="entry name" value="4Fe-4S ferredoxins"/>
    <property type="match status" value="1"/>
</dbReference>
<evidence type="ECO:0000313" key="5">
    <source>
        <dbReference type="EMBL" id="MBO8432156.1"/>
    </source>
</evidence>
<dbReference type="PANTHER" id="PTHR43193:SF2">
    <property type="entry name" value="POLYFERREDOXIN PROTEIN FWDF"/>
    <property type="match status" value="1"/>
</dbReference>
<feature type="domain" description="4Fe-4S ferredoxin-type" evidence="4">
    <location>
        <begin position="35"/>
        <end position="65"/>
    </location>
</feature>
<gene>
    <name evidence="5" type="ORF">IAB08_02525</name>
</gene>
<dbReference type="Gene3D" id="3.30.70.20">
    <property type="match status" value="1"/>
</dbReference>
<dbReference type="InterPro" id="IPR052977">
    <property type="entry name" value="Polyferredoxin-like_ET"/>
</dbReference>